<gene>
    <name evidence="1" type="ORF">Acr_00g0025120</name>
</gene>
<sequence>MSVHSIHCRHLIAGSYSPAIEWLFPSGCKELVPSTWTSNYNIKEELAKLYVSSFLVRALVWGRFLRSPFKATNSPVANKQFVASSRCSFVPNNYSIASKKCSLIKQSTTSSKCSIHSPLSACDFVGFNQSKVKSWASSGRLHSQLVISIISRQLSTKVLQQSSVVSQEG</sequence>
<evidence type="ECO:0000313" key="1">
    <source>
        <dbReference type="EMBL" id="GFS32857.1"/>
    </source>
</evidence>
<protein>
    <submittedName>
        <fullName evidence="1">Uncharacterized protein</fullName>
    </submittedName>
</protein>
<dbReference type="Proteomes" id="UP000585474">
    <property type="component" value="Unassembled WGS sequence"/>
</dbReference>
<keyword evidence="2" id="KW-1185">Reference proteome</keyword>
<reference evidence="2" key="1">
    <citation type="submission" date="2019-07" db="EMBL/GenBank/DDBJ databases">
        <title>De Novo Assembly of kiwifruit Actinidia rufa.</title>
        <authorList>
            <person name="Sugita-Konishi S."/>
            <person name="Sato K."/>
            <person name="Mori E."/>
            <person name="Abe Y."/>
            <person name="Kisaki G."/>
            <person name="Hamano K."/>
            <person name="Suezawa K."/>
            <person name="Otani M."/>
            <person name="Fukuda T."/>
            <person name="Manabe T."/>
            <person name="Gomi K."/>
            <person name="Tabuchi M."/>
            <person name="Akimitsu K."/>
            <person name="Kataoka I."/>
        </authorList>
    </citation>
    <scope>NUCLEOTIDE SEQUENCE [LARGE SCALE GENOMIC DNA]</scope>
    <source>
        <strain evidence="2">cv. Fuchu</strain>
    </source>
</reference>
<name>A0A7J0DEL6_9ERIC</name>
<evidence type="ECO:0000313" key="2">
    <source>
        <dbReference type="Proteomes" id="UP000585474"/>
    </source>
</evidence>
<proteinExistence type="predicted"/>
<comment type="caution">
    <text evidence="1">The sequence shown here is derived from an EMBL/GenBank/DDBJ whole genome shotgun (WGS) entry which is preliminary data.</text>
</comment>
<organism evidence="1 2">
    <name type="scientific">Actinidia rufa</name>
    <dbReference type="NCBI Taxonomy" id="165716"/>
    <lineage>
        <taxon>Eukaryota</taxon>
        <taxon>Viridiplantae</taxon>
        <taxon>Streptophyta</taxon>
        <taxon>Embryophyta</taxon>
        <taxon>Tracheophyta</taxon>
        <taxon>Spermatophyta</taxon>
        <taxon>Magnoliopsida</taxon>
        <taxon>eudicotyledons</taxon>
        <taxon>Gunneridae</taxon>
        <taxon>Pentapetalae</taxon>
        <taxon>asterids</taxon>
        <taxon>Ericales</taxon>
        <taxon>Actinidiaceae</taxon>
        <taxon>Actinidia</taxon>
    </lineage>
</organism>
<accession>A0A7J0DEL6</accession>
<dbReference type="AlphaFoldDB" id="A0A7J0DEL6"/>
<dbReference type="EMBL" id="BJWL01000172">
    <property type="protein sequence ID" value="GFS32857.1"/>
    <property type="molecule type" value="Genomic_DNA"/>
</dbReference>